<dbReference type="Gene3D" id="2.40.170.20">
    <property type="entry name" value="TonB-dependent receptor, beta-barrel domain"/>
    <property type="match status" value="1"/>
</dbReference>
<dbReference type="InterPro" id="IPR036942">
    <property type="entry name" value="Beta-barrel_TonB_sf"/>
</dbReference>
<proteinExistence type="inferred from homology"/>
<dbReference type="NCBIfam" id="TIGR04056">
    <property type="entry name" value="OMP_RagA_SusC"/>
    <property type="match status" value="1"/>
</dbReference>
<feature type="domain" description="TonB-dependent receptor-like beta-barrel" evidence="11">
    <location>
        <begin position="422"/>
        <end position="984"/>
    </location>
</feature>
<organism evidence="13 14">
    <name type="scientific">Chitinophaga barathri</name>
    <dbReference type="NCBI Taxonomy" id="1647451"/>
    <lineage>
        <taxon>Bacteria</taxon>
        <taxon>Pseudomonadati</taxon>
        <taxon>Bacteroidota</taxon>
        <taxon>Chitinophagia</taxon>
        <taxon>Chitinophagales</taxon>
        <taxon>Chitinophagaceae</taxon>
        <taxon>Chitinophaga</taxon>
    </lineage>
</organism>
<feature type="signal peptide" evidence="10">
    <location>
        <begin position="1"/>
        <end position="19"/>
    </location>
</feature>
<keyword evidence="6 8" id="KW-0472">Membrane</keyword>
<evidence type="ECO:0000256" key="2">
    <source>
        <dbReference type="ARBA" id="ARBA00022448"/>
    </source>
</evidence>
<dbReference type="AlphaFoldDB" id="A0A3N4MPE4"/>
<comment type="caution">
    <text evidence="13">The sequence shown here is derived from an EMBL/GenBank/DDBJ whole genome shotgun (WGS) entry which is preliminary data.</text>
</comment>
<evidence type="ECO:0000256" key="1">
    <source>
        <dbReference type="ARBA" id="ARBA00004571"/>
    </source>
</evidence>
<comment type="subcellular location">
    <subcellularLocation>
        <location evidence="1 8">Cell outer membrane</location>
        <topology evidence="1 8">Multi-pass membrane protein</topology>
    </subcellularLocation>
</comment>
<keyword evidence="5 9" id="KW-0798">TonB box</keyword>
<dbReference type="PROSITE" id="PS52016">
    <property type="entry name" value="TONB_DEPENDENT_REC_3"/>
    <property type="match status" value="1"/>
</dbReference>
<dbReference type="InterPro" id="IPR008969">
    <property type="entry name" value="CarboxyPept-like_regulatory"/>
</dbReference>
<evidence type="ECO:0000313" key="14">
    <source>
        <dbReference type="Proteomes" id="UP000279089"/>
    </source>
</evidence>
<dbReference type="InterPro" id="IPR012910">
    <property type="entry name" value="Plug_dom"/>
</dbReference>
<evidence type="ECO:0000256" key="8">
    <source>
        <dbReference type="PROSITE-ProRule" id="PRU01360"/>
    </source>
</evidence>
<evidence type="ECO:0000256" key="5">
    <source>
        <dbReference type="ARBA" id="ARBA00023077"/>
    </source>
</evidence>
<name>A0A3N4MPE4_9BACT</name>
<feature type="chain" id="PRO_5018297917" evidence="10">
    <location>
        <begin position="20"/>
        <end position="1023"/>
    </location>
</feature>
<keyword evidence="4 8" id="KW-0812">Transmembrane</keyword>
<keyword evidence="7 8" id="KW-0998">Cell outer membrane</keyword>
<evidence type="ECO:0000256" key="6">
    <source>
        <dbReference type="ARBA" id="ARBA00023136"/>
    </source>
</evidence>
<evidence type="ECO:0000256" key="4">
    <source>
        <dbReference type="ARBA" id="ARBA00022692"/>
    </source>
</evidence>
<keyword evidence="10" id="KW-0732">Signal</keyword>
<dbReference type="EMBL" id="RMBX01000003">
    <property type="protein sequence ID" value="RPD41950.1"/>
    <property type="molecule type" value="Genomic_DNA"/>
</dbReference>
<dbReference type="InterPro" id="IPR023997">
    <property type="entry name" value="TonB-dep_OMP_SusC/RagA_CS"/>
</dbReference>
<gene>
    <name evidence="13" type="ORF">EG028_07275</name>
</gene>
<reference evidence="14" key="1">
    <citation type="submission" date="2018-11" db="EMBL/GenBank/DDBJ databases">
        <title>Chitinophaga lutea sp.nov., isolate from arsenic contaminated soil.</title>
        <authorList>
            <person name="Zong Y."/>
        </authorList>
    </citation>
    <scope>NUCLEOTIDE SEQUENCE [LARGE SCALE GENOMIC DNA]</scope>
    <source>
        <strain evidence="14">YLT18</strain>
    </source>
</reference>
<dbReference type="RefSeq" id="WP_120514922.1">
    <property type="nucleotide sequence ID" value="NZ_QXZY01000002.1"/>
</dbReference>
<dbReference type="SUPFAM" id="SSF49464">
    <property type="entry name" value="Carboxypeptidase regulatory domain-like"/>
    <property type="match status" value="1"/>
</dbReference>
<dbReference type="Pfam" id="PF00593">
    <property type="entry name" value="TonB_dep_Rec_b-barrel"/>
    <property type="match status" value="1"/>
</dbReference>
<keyword evidence="2 8" id="KW-0813">Transport</keyword>
<dbReference type="Gene3D" id="2.170.130.10">
    <property type="entry name" value="TonB-dependent receptor, plug domain"/>
    <property type="match status" value="1"/>
</dbReference>
<dbReference type="InterPro" id="IPR023996">
    <property type="entry name" value="TonB-dep_OMP_SusC/RagA"/>
</dbReference>
<dbReference type="InterPro" id="IPR037066">
    <property type="entry name" value="Plug_dom_sf"/>
</dbReference>
<dbReference type="InterPro" id="IPR000531">
    <property type="entry name" value="Beta-barrel_TonB"/>
</dbReference>
<accession>A0A3N4MPE4</accession>
<evidence type="ECO:0000256" key="7">
    <source>
        <dbReference type="ARBA" id="ARBA00023237"/>
    </source>
</evidence>
<evidence type="ECO:0000259" key="11">
    <source>
        <dbReference type="Pfam" id="PF00593"/>
    </source>
</evidence>
<evidence type="ECO:0000256" key="10">
    <source>
        <dbReference type="SAM" id="SignalP"/>
    </source>
</evidence>
<evidence type="ECO:0000259" key="12">
    <source>
        <dbReference type="Pfam" id="PF07715"/>
    </source>
</evidence>
<dbReference type="OrthoDB" id="9768177at2"/>
<comment type="similarity">
    <text evidence="8 9">Belongs to the TonB-dependent receptor family.</text>
</comment>
<dbReference type="Proteomes" id="UP000279089">
    <property type="component" value="Unassembled WGS sequence"/>
</dbReference>
<dbReference type="NCBIfam" id="TIGR04057">
    <property type="entry name" value="SusC_RagA_signa"/>
    <property type="match status" value="1"/>
</dbReference>
<evidence type="ECO:0000313" key="13">
    <source>
        <dbReference type="EMBL" id="RPD41950.1"/>
    </source>
</evidence>
<protein>
    <submittedName>
        <fullName evidence="13">TonB-dependent receptor</fullName>
    </submittedName>
</protein>
<dbReference type="Pfam" id="PF13715">
    <property type="entry name" value="CarbopepD_reg_2"/>
    <property type="match status" value="1"/>
</dbReference>
<dbReference type="Pfam" id="PF07715">
    <property type="entry name" value="Plug"/>
    <property type="match status" value="1"/>
</dbReference>
<dbReference type="GO" id="GO:0009279">
    <property type="term" value="C:cell outer membrane"/>
    <property type="evidence" value="ECO:0007669"/>
    <property type="project" value="UniProtKB-SubCell"/>
</dbReference>
<dbReference type="InterPro" id="IPR039426">
    <property type="entry name" value="TonB-dep_rcpt-like"/>
</dbReference>
<keyword evidence="14" id="KW-1185">Reference proteome</keyword>
<sequence>MKRIIITLLLLCSLANVFAQQAGRTITGTVRDASGPIPGVILFEKDVTNNGTTTNENGQFTMVPRGKAQVLVVKYIGYLQKEVSIAGKNNIAITIEQDVKGLEEVQIVGYGQTTKLSKTIASSSVTGDEIRRVPTASLQNALVGKLPGFFSMQRSGQPGADGAVFMIRGITTFSANRDVSPLIIVDDVEFTGNFSDIDAEQVASVTILKDAASASVYGIKGANGVIVVTTIRGASGKASVRLTSNTGWQQNSIRPHFLSAYDMARLRNDALESDGLPLEYTNEDLEAWRTGSDPFGHPDIDWWDVLIRKSALQTKNNLSINGGTDKMKYFVSIGHLWQNGILNSFQDPDSDVNPNYYLKRYNYRSNLDFQVTPTLDLSMDLAGYFTEQNEPNTRGRANRNKIWFEIFDYKALPPFAYPIRNPDGTYGAAPETVVTGGGAGNNIVARLEKGGYRRNYESDIQLNLRATQKLNFIARGLKLSGLLSYSSNQDFNRGLGRTNILSYIYNSKTDTYTPLLANNYRDEKYSLDADETTTKKRLNVQLNLSYDTTFNDRHHVYGLALLNQFNSSDGADIPEKFKGYTFRLGYDFKKKYLVELSGAYNGTDRFKSSERYGFFPAISGGWNIAEEPFFRNNVTFMDLFKIRGSIGMTGSDNLNNTYQYLYEHVYNTGANYNFGVSQKGYSGIIEGTLGNDDISWEKETQWNIGTDMNFFKNRLSFTAEYFHKRRTDIMMERGSLSNIIGIGLPPSNLGRIRNTGFEFNVDYKNRIGTFNYRINANMARAKNYIEFMDEGAPPYAWMKQTGGQADREKGYEFVGFYRDEADIDKSPLPVGARPKPGDIKYKDLNGDNKIDSYDQKYYDFANTPTNNYALTLAGDWKGFNFSFTFQSATNFRIGAFAEAVTPFFGNLRQVHLDAWRPDNQDASFPRISTMDNISNALSNKSDFWTVKGDYIKLRNAEIGYTLPREWVRKLRLQQVRLYANGSNLITWMLGPNLYDLDPEVTSNTEGGVYPNQKVYNLGLNVNF</sequence>
<evidence type="ECO:0000256" key="3">
    <source>
        <dbReference type="ARBA" id="ARBA00022452"/>
    </source>
</evidence>
<keyword evidence="13" id="KW-0675">Receptor</keyword>
<dbReference type="SUPFAM" id="SSF56935">
    <property type="entry name" value="Porins"/>
    <property type="match status" value="1"/>
</dbReference>
<dbReference type="FunFam" id="2.170.130.10:FF:000003">
    <property type="entry name" value="SusC/RagA family TonB-linked outer membrane protein"/>
    <property type="match status" value="1"/>
</dbReference>
<evidence type="ECO:0000256" key="9">
    <source>
        <dbReference type="RuleBase" id="RU003357"/>
    </source>
</evidence>
<keyword evidence="3 8" id="KW-1134">Transmembrane beta strand</keyword>
<feature type="domain" description="TonB-dependent receptor plug" evidence="12">
    <location>
        <begin position="118"/>
        <end position="225"/>
    </location>
</feature>